<dbReference type="NCBIfam" id="TIGR01662">
    <property type="entry name" value="HAD-SF-IIIA"/>
    <property type="match status" value="1"/>
</dbReference>
<gene>
    <name evidence="7" type="ORF">ASZ90_007029</name>
</gene>
<organism evidence="7">
    <name type="scientific">hydrocarbon metagenome</name>
    <dbReference type="NCBI Taxonomy" id="938273"/>
    <lineage>
        <taxon>unclassified sequences</taxon>
        <taxon>metagenomes</taxon>
        <taxon>ecological metagenomes</taxon>
    </lineage>
</organism>
<dbReference type="NCBIfam" id="TIGR01670">
    <property type="entry name" value="KdsC-phosphatas"/>
    <property type="match status" value="1"/>
</dbReference>
<dbReference type="PANTHER" id="PTHR21485">
    <property type="entry name" value="HAD SUPERFAMILY MEMBERS CMAS AND KDSC"/>
    <property type="match status" value="1"/>
</dbReference>
<evidence type="ECO:0000313" key="7">
    <source>
        <dbReference type="EMBL" id="KUG23188.1"/>
    </source>
</evidence>
<dbReference type="SFLD" id="SFLDG01138">
    <property type="entry name" value="C1.6.2:_Deoxy-d-mannose-octulo"/>
    <property type="match status" value="1"/>
</dbReference>
<dbReference type="FunFam" id="3.40.50.1000:FF:000029">
    <property type="entry name" value="3-deoxy-D-manno-octulosonate 8-phosphate phosphatase KdsC"/>
    <property type="match status" value="1"/>
</dbReference>
<dbReference type="PANTHER" id="PTHR21485:SF3">
    <property type="entry name" value="N-ACYLNEURAMINATE CYTIDYLYLTRANSFERASE"/>
    <property type="match status" value="1"/>
</dbReference>
<proteinExistence type="inferred from homology"/>
<dbReference type="SFLD" id="SFLDS00003">
    <property type="entry name" value="Haloacid_Dehalogenase"/>
    <property type="match status" value="1"/>
</dbReference>
<comment type="cofactor">
    <cofactor evidence="1">
        <name>Mg(2+)</name>
        <dbReference type="ChEBI" id="CHEBI:18420"/>
    </cofactor>
</comment>
<dbReference type="GO" id="GO:0008781">
    <property type="term" value="F:N-acylneuraminate cytidylyltransferase activity"/>
    <property type="evidence" value="ECO:0007669"/>
    <property type="project" value="TreeGrafter"/>
</dbReference>
<comment type="subunit">
    <text evidence="3">Homotetramer.</text>
</comment>
<evidence type="ECO:0000256" key="3">
    <source>
        <dbReference type="ARBA" id="ARBA00011881"/>
    </source>
</evidence>
<dbReference type="Gene3D" id="3.40.50.1000">
    <property type="entry name" value="HAD superfamily/HAD-like"/>
    <property type="match status" value="1"/>
</dbReference>
<reference evidence="7" key="1">
    <citation type="journal article" date="2015" name="Proc. Natl. Acad. Sci. U.S.A.">
        <title>Networks of energetic and metabolic interactions define dynamics in microbial communities.</title>
        <authorList>
            <person name="Embree M."/>
            <person name="Liu J.K."/>
            <person name="Al-Bassam M.M."/>
            <person name="Zengler K."/>
        </authorList>
    </citation>
    <scope>NUCLEOTIDE SEQUENCE</scope>
</reference>
<dbReference type="InterPro" id="IPR010023">
    <property type="entry name" value="KdsC_fam"/>
</dbReference>
<dbReference type="PIRSF" id="PIRSF006118">
    <property type="entry name" value="KDO8-P_Ptase"/>
    <property type="match status" value="1"/>
</dbReference>
<dbReference type="InterPro" id="IPR006549">
    <property type="entry name" value="HAD-SF_hydro_IIIA"/>
</dbReference>
<evidence type="ECO:0000256" key="2">
    <source>
        <dbReference type="ARBA" id="ARBA00005893"/>
    </source>
</evidence>
<dbReference type="GO" id="GO:0046872">
    <property type="term" value="F:metal ion binding"/>
    <property type="evidence" value="ECO:0007669"/>
    <property type="project" value="UniProtKB-KW"/>
</dbReference>
<comment type="caution">
    <text evidence="7">The sequence shown here is derived from an EMBL/GenBank/DDBJ whole genome shotgun (WGS) entry which is preliminary data.</text>
</comment>
<dbReference type="Pfam" id="PF08282">
    <property type="entry name" value="Hydrolase_3"/>
    <property type="match status" value="1"/>
</dbReference>
<name>A0A0W8FQZ2_9ZZZZ</name>
<dbReference type="CDD" id="cd01630">
    <property type="entry name" value="HAD_KDO-like"/>
    <property type="match status" value="1"/>
</dbReference>
<keyword evidence="4" id="KW-0479">Metal-binding</keyword>
<dbReference type="EMBL" id="LNQE01000917">
    <property type="protein sequence ID" value="KUG23188.1"/>
    <property type="molecule type" value="Genomic_DNA"/>
</dbReference>
<keyword evidence="6" id="KW-0460">Magnesium</keyword>
<protein>
    <submittedName>
        <fullName evidence="7">3-deoxy-d-manno-octulosonate 8-phosphate phosphatase</fullName>
        <ecNumber evidence="7">3.1.3.45</ecNumber>
    </submittedName>
</protein>
<evidence type="ECO:0000256" key="6">
    <source>
        <dbReference type="ARBA" id="ARBA00022842"/>
    </source>
</evidence>
<dbReference type="InterPro" id="IPR050793">
    <property type="entry name" value="CMP-NeuNAc_synthase"/>
</dbReference>
<dbReference type="InterPro" id="IPR036412">
    <property type="entry name" value="HAD-like_sf"/>
</dbReference>
<evidence type="ECO:0000256" key="4">
    <source>
        <dbReference type="ARBA" id="ARBA00022723"/>
    </source>
</evidence>
<dbReference type="GO" id="GO:0019143">
    <property type="term" value="F:3-deoxy-manno-octulosonate-8-phosphatase activity"/>
    <property type="evidence" value="ECO:0007669"/>
    <property type="project" value="UniProtKB-EC"/>
</dbReference>
<dbReference type="SFLD" id="SFLDG01136">
    <property type="entry name" value="C1.6:_Phosphoserine_Phosphatas"/>
    <property type="match status" value="1"/>
</dbReference>
<keyword evidence="5 7" id="KW-0378">Hydrolase</keyword>
<evidence type="ECO:0000256" key="5">
    <source>
        <dbReference type="ARBA" id="ARBA00022801"/>
    </source>
</evidence>
<dbReference type="AlphaFoldDB" id="A0A0W8FQZ2"/>
<comment type="similarity">
    <text evidence="2">Belongs to the KdsC family.</text>
</comment>
<sequence>MKKNIQEKLCKIKLLILDVDGVMTDGSIIMDHEGRESKSFNVLDGHGLKMLQRYGVKVAILTGRKSKVVEYRAKDLGIADVYQGALNKKEVFEKILGKHKLSADEVAYVGDDIVDIPVLKRVGFSAAVADALDVVKKSVNYVTKNNGGHGAVREVCEMILQTQGKWPEVAARYEFEKHHS</sequence>
<dbReference type="SFLD" id="SFLDF00036">
    <property type="entry name" value="deoxy-d-mannose-octulosonate_8"/>
    <property type="match status" value="1"/>
</dbReference>
<dbReference type="InterPro" id="IPR023214">
    <property type="entry name" value="HAD_sf"/>
</dbReference>
<accession>A0A0W8FQZ2</accession>
<dbReference type="EC" id="3.1.3.45" evidence="7"/>
<evidence type="ECO:0000256" key="1">
    <source>
        <dbReference type="ARBA" id="ARBA00001946"/>
    </source>
</evidence>
<dbReference type="SUPFAM" id="SSF56784">
    <property type="entry name" value="HAD-like"/>
    <property type="match status" value="1"/>
</dbReference>